<evidence type="ECO:0000313" key="2">
    <source>
        <dbReference type="EMBL" id="RRT77167.1"/>
    </source>
</evidence>
<dbReference type="Proteomes" id="UP000287651">
    <property type="component" value="Unassembled WGS sequence"/>
</dbReference>
<proteinExistence type="predicted"/>
<organism evidence="2 3">
    <name type="scientific">Ensete ventricosum</name>
    <name type="common">Abyssinian banana</name>
    <name type="synonym">Musa ensete</name>
    <dbReference type="NCBI Taxonomy" id="4639"/>
    <lineage>
        <taxon>Eukaryota</taxon>
        <taxon>Viridiplantae</taxon>
        <taxon>Streptophyta</taxon>
        <taxon>Embryophyta</taxon>
        <taxon>Tracheophyta</taxon>
        <taxon>Spermatophyta</taxon>
        <taxon>Magnoliopsida</taxon>
        <taxon>Liliopsida</taxon>
        <taxon>Zingiberales</taxon>
        <taxon>Musaceae</taxon>
        <taxon>Ensete</taxon>
    </lineage>
</organism>
<evidence type="ECO:0000256" key="1">
    <source>
        <dbReference type="SAM" id="MobiDB-lite"/>
    </source>
</evidence>
<evidence type="ECO:0000313" key="3">
    <source>
        <dbReference type="Proteomes" id="UP000287651"/>
    </source>
</evidence>
<feature type="region of interest" description="Disordered" evidence="1">
    <location>
        <begin position="1"/>
        <end position="61"/>
    </location>
</feature>
<sequence length="61" mass="6786">MTEELERDSSFRRTKYLRIPNLPSSASSPQHRPLPPSSSSPPCGDRRMGSPDRDFALLIGS</sequence>
<dbReference type="AlphaFoldDB" id="A0A427ALN0"/>
<gene>
    <name evidence="2" type="ORF">B296_00017867</name>
</gene>
<reference evidence="2 3" key="1">
    <citation type="journal article" date="2014" name="Agronomy (Basel)">
        <title>A Draft Genome Sequence for Ensete ventricosum, the Drought-Tolerant Tree Against Hunger.</title>
        <authorList>
            <person name="Harrison J."/>
            <person name="Moore K.A."/>
            <person name="Paszkiewicz K."/>
            <person name="Jones T."/>
            <person name="Grant M."/>
            <person name="Ambacheew D."/>
            <person name="Muzemil S."/>
            <person name="Studholme D.J."/>
        </authorList>
    </citation>
    <scope>NUCLEOTIDE SEQUENCE [LARGE SCALE GENOMIC DNA]</scope>
</reference>
<name>A0A427ALN0_ENSVE</name>
<feature type="compositionally biased region" description="Basic and acidic residues" evidence="1">
    <location>
        <begin position="44"/>
        <end position="55"/>
    </location>
</feature>
<accession>A0A427ALN0</accession>
<dbReference type="EMBL" id="AMZH03001995">
    <property type="protein sequence ID" value="RRT77167.1"/>
    <property type="molecule type" value="Genomic_DNA"/>
</dbReference>
<comment type="caution">
    <text evidence="2">The sequence shown here is derived from an EMBL/GenBank/DDBJ whole genome shotgun (WGS) entry which is preliminary data.</text>
</comment>
<protein>
    <submittedName>
        <fullName evidence="2">Uncharacterized protein</fullName>
    </submittedName>
</protein>